<feature type="coiled-coil region" evidence="1">
    <location>
        <begin position="85"/>
        <end position="119"/>
    </location>
</feature>
<comment type="caution">
    <text evidence="2">The sequence shown here is derived from an EMBL/GenBank/DDBJ whole genome shotgun (WGS) entry which is preliminary data.</text>
</comment>
<dbReference type="InterPro" id="IPR036322">
    <property type="entry name" value="WD40_repeat_dom_sf"/>
</dbReference>
<reference evidence="2" key="1">
    <citation type="submission" date="2021-02" db="EMBL/GenBank/DDBJ databases">
        <authorList>
            <person name="Nowell W R."/>
        </authorList>
    </citation>
    <scope>NUCLEOTIDE SEQUENCE</scope>
</reference>
<organism evidence="2 3">
    <name type="scientific">Rotaria sordida</name>
    <dbReference type="NCBI Taxonomy" id="392033"/>
    <lineage>
        <taxon>Eukaryota</taxon>
        <taxon>Metazoa</taxon>
        <taxon>Spiralia</taxon>
        <taxon>Gnathifera</taxon>
        <taxon>Rotifera</taxon>
        <taxon>Eurotatoria</taxon>
        <taxon>Bdelloidea</taxon>
        <taxon>Philodinida</taxon>
        <taxon>Philodinidae</taxon>
        <taxon>Rotaria</taxon>
    </lineage>
</organism>
<dbReference type="AlphaFoldDB" id="A0A814UZP1"/>
<evidence type="ECO:0000313" key="2">
    <source>
        <dbReference type="EMBL" id="CAF1182288.1"/>
    </source>
</evidence>
<proteinExistence type="predicted"/>
<dbReference type="Proteomes" id="UP000663864">
    <property type="component" value="Unassembled WGS sequence"/>
</dbReference>
<dbReference type="SUPFAM" id="SSF50978">
    <property type="entry name" value="WD40 repeat-like"/>
    <property type="match status" value="1"/>
</dbReference>
<sequence length="462" mass="54473">MSQSTCTINKCKRISRALCHCCNQDICLLHLKEHYDKIILQLNPLTDEINTIDNRLITIDIKELTIEYCKQLEQWQLQQIIINKIDKQKNEINLIRKTLNKLIDEQEASQQDINLIKKEIYQFNENLNNIEHTSFKINIQPLLINDNLIEIEEKSDLHSILSLPFKTIDFSEIKSLIIATNDQYLLIHQNLYLYLIDYDFKIIKKLPWHLERIKDICWSSTFHRFILTTENYGICFVYENAISLDNANCFKQEKFHSCTCSNTSLFLTVDDYGSSIMEYHLLPLIELIKQWKSPYTCTKDEYIDSIRYNNAKIYSGGNGLSQRTLAERYNISLGSVSNILKRKEEYLHDYETNQNQNVKRKFKSFDSVKLDQQVYEWFDSCENILVCDVNEQDDDDSNAVSTEIPPKITEAMEMTQKLRLLATTQYPQLHKLISELESKLIDVYIDSKKQKQTTIENFFKQN</sequence>
<dbReference type="Gene3D" id="1.10.10.60">
    <property type="entry name" value="Homeodomain-like"/>
    <property type="match status" value="1"/>
</dbReference>
<gene>
    <name evidence="2" type="ORF">ZHD862_LOCUS21828</name>
</gene>
<evidence type="ECO:0000313" key="3">
    <source>
        <dbReference type="Proteomes" id="UP000663864"/>
    </source>
</evidence>
<accession>A0A814UZP1</accession>
<protein>
    <recommendedName>
        <fullName evidence="4">HTH psq-type domain-containing protein</fullName>
    </recommendedName>
</protein>
<dbReference type="EMBL" id="CAJNOT010001321">
    <property type="protein sequence ID" value="CAF1182288.1"/>
    <property type="molecule type" value="Genomic_DNA"/>
</dbReference>
<name>A0A814UZP1_9BILA</name>
<keyword evidence="1" id="KW-0175">Coiled coil</keyword>
<evidence type="ECO:0000256" key="1">
    <source>
        <dbReference type="SAM" id="Coils"/>
    </source>
</evidence>
<evidence type="ECO:0008006" key="4">
    <source>
        <dbReference type="Google" id="ProtNLM"/>
    </source>
</evidence>